<comment type="caution">
    <text evidence="3">The sequence shown here is derived from an EMBL/GenBank/DDBJ whole genome shotgun (WGS) entry which is preliminary data.</text>
</comment>
<evidence type="ECO:0000313" key="3">
    <source>
        <dbReference type="EMBL" id="MFB9731416.1"/>
    </source>
</evidence>
<dbReference type="Proteomes" id="UP001589613">
    <property type="component" value="Unassembled WGS sequence"/>
</dbReference>
<dbReference type="EMBL" id="JBHMAX010000010">
    <property type="protein sequence ID" value="MFB9731416.1"/>
    <property type="molecule type" value="Genomic_DNA"/>
</dbReference>
<keyword evidence="4" id="KW-1185">Reference proteome</keyword>
<dbReference type="RefSeq" id="WP_141337193.1">
    <property type="nucleotide sequence ID" value="NZ_JBHMAX010000010.1"/>
</dbReference>
<evidence type="ECO:0000313" key="4">
    <source>
        <dbReference type="Proteomes" id="UP001589613"/>
    </source>
</evidence>
<feature type="region of interest" description="Disordered" evidence="1">
    <location>
        <begin position="67"/>
        <end position="87"/>
    </location>
</feature>
<organism evidence="3 4">
    <name type="scientific">Ornithinimicrobium kibberense</name>
    <dbReference type="NCBI Taxonomy" id="282060"/>
    <lineage>
        <taxon>Bacteria</taxon>
        <taxon>Bacillati</taxon>
        <taxon>Actinomycetota</taxon>
        <taxon>Actinomycetes</taxon>
        <taxon>Micrococcales</taxon>
        <taxon>Ornithinimicrobiaceae</taxon>
        <taxon>Ornithinimicrobium</taxon>
    </lineage>
</organism>
<gene>
    <name evidence="3" type="ORF">ACFFN0_05115</name>
</gene>
<evidence type="ECO:0000256" key="1">
    <source>
        <dbReference type="SAM" id="MobiDB-lite"/>
    </source>
</evidence>
<sequence length="87" mass="8990">MRSHTLVRVGVACLMVGLVLLAAGSALVDRTTAPDLLQPLLTACTYALVTSGVGLLAMGVAFPDLPEGETGHHDPATAHPTTPFARR</sequence>
<reference evidence="3 4" key="1">
    <citation type="submission" date="2024-09" db="EMBL/GenBank/DDBJ databases">
        <authorList>
            <person name="Sun Q."/>
            <person name="Mori K."/>
        </authorList>
    </citation>
    <scope>NUCLEOTIDE SEQUENCE [LARGE SCALE GENOMIC DNA]</scope>
    <source>
        <strain evidence="3 4">JCM 12763</strain>
    </source>
</reference>
<feature type="transmembrane region" description="Helical" evidence="2">
    <location>
        <begin position="40"/>
        <end position="62"/>
    </location>
</feature>
<name>A0ABV5V0T9_9MICO</name>
<evidence type="ECO:0000256" key="2">
    <source>
        <dbReference type="SAM" id="Phobius"/>
    </source>
</evidence>
<protein>
    <submittedName>
        <fullName evidence="3">Uncharacterized protein</fullName>
    </submittedName>
</protein>
<proteinExistence type="predicted"/>
<feature type="transmembrane region" description="Helical" evidence="2">
    <location>
        <begin position="6"/>
        <end position="28"/>
    </location>
</feature>
<accession>A0ABV5V0T9</accession>
<keyword evidence="2" id="KW-0472">Membrane</keyword>
<keyword evidence="2" id="KW-1133">Transmembrane helix</keyword>
<keyword evidence="2" id="KW-0812">Transmembrane</keyword>